<dbReference type="EMBL" id="AGUD01000224">
    <property type="protein sequence ID" value="EHN10382.1"/>
    <property type="molecule type" value="Genomic_DNA"/>
</dbReference>
<proteinExistence type="predicted"/>
<accession>H0E7G2</accession>
<dbReference type="AlphaFoldDB" id="H0E7G2"/>
<name>H0E7G2_9ACTN</name>
<organism evidence="1 2">
    <name type="scientific">Patulibacter medicamentivorans</name>
    <dbReference type="NCBI Taxonomy" id="1097667"/>
    <lineage>
        <taxon>Bacteria</taxon>
        <taxon>Bacillati</taxon>
        <taxon>Actinomycetota</taxon>
        <taxon>Thermoleophilia</taxon>
        <taxon>Solirubrobacterales</taxon>
        <taxon>Patulibacteraceae</taxon>
        <taxon>Patulibacter</taxon>
    </lineage>
</organism>
<comment type="caution">
    <text evidence="1">The sequence shown here is derived from an EMBL/GenBank/DDBJ whole genome shotgun (WGS) entry which is preliminary data.</text>
</comment>
<keyword evidence="2" id="KW-1185">Reference proteome</keyword>
<evidence type="ECO:0000313" key="2">
    <source>
        <dbReference type="Proteomes" id="UP000005143"/>
    </source>
</evidence>
<gene>
    <name evidence="1" type="ORF">PAI11_27640</name>
</gene>
<dbReference type="Proteomes" id="UP000005143">
    <property type="component" value="Unassembled WGS sequence"/>
</dbReference>
<evidence type="ECO:0000313" key="1">
    <source>
        <dbReference type="EMBL" id="EHN10382.1"/>
    </source>
</evidence>
<sequence length="141" mass="14670">MAMRALGRRSGAVLEGLADAFAAPAEPLPRPATTAMRVDAQRWLAATPVGQRLAVRGALVALELAGRLLRPRVGFAGRSRAARLTLLDRLGRIAPPVDAAIDALGRMAVLAYWSDATVQHALGRVDGSPVATGTTTTGAPR</sequence>
<protein>
    <submittedName>
        <fullName evidence="1">Uncharacterized protein</fullName>
    </submittedName>
</protein>
<reference evidence="1 2" key="1">
    <citation type="journal article" date="2013" name="Biodegradation">
        <title>Quantitative proteomic analysis of ibuprofen-degrading Patulibacter sp. strain I11.</title>
        <authorList>
            <person name="Almeida B."/>
            <person name="Kjeldal H."/>
            <person name="Lolas I."/>
            <person name="Knudsen A.D."/>
            <person name="Carvalho G."/>
            <person name="Nielsen K.L."/>
            <person name="Barreto Crespo M.T."/>
            <person name="Stensballe A."/>
            <person name="Nielsen J.L."/>
        </authorList>
    </citation>
    <scope>NUCLEOTIDE SEQUENCE [LARGE SCALE GENOMIC DNA]</scope>
    <source>
        <strain evidence="1 2">I11</strain>
    </source>
</reference>